<feature type="domain" description="Nuclease-associated modular DNA-binding 1" evidence="1">
    <location>
        <begin position="135"/>
        <end position="170"/>
    </location>
</feature>
<sequence length="194" mass="21924">MNLLKPEYNILKTAGSFLGFKHSEETIKKFRVQSPKQQEQLKILNSSPESLERLLEMNKARSKRVELLDTLNSTTTVYSSIVEAAQGIGCDPGTIRYAIKSLQEKKISTLIKTRYKLVTKELEQVEAVESNYLLKVEVVDTLTSQSIVYPSISEAGRALGCTTVSVWKALQNYDKGVNKPLKNRYTVKRYSNKS</sequence>
<accession>A0A7L8EZA8</accession>
<geneLocation type="mitochondrion" evidence="2"/>
<keyword evidence="2" id="KW-0378">Hydrolase</keyword>
<dbReference type="GeneID" id="60235964"/>
<reference evidence="2" key="1">
    <citation type="journal article" date="2020" name="Sci. Rep.">
        <title>First characterization of the complete mitochondrial genome of fungal plant-pathogen Monilinia laxa which represents the mobile intron rich structure.</title>
        <authorList>
            <person name="Yildiz G."/>
            <person name="Ozkilinc H."/>
        </authorList>
    </citation>
    <scope>NUCLEOTIDE SEQUENCE</scope>
</reference>
<dbReference type="SUPFAM" id="SSF64496">
    <property type="entry name" value="DNA-binding domain of intron-encoded endonucleases"/>
    <property type="match status" value="1"/>
</dbReference>
<dbReference type="Pfam" id="PF07453">
    <property type="entry name" value="NUMOD1"/>
    <property type="match status" value="2"/>
</dbReference>
<feature type="domain" description="Nuclease-associated modular DNA-binding 1" evidence="1">
    <location>
        <begin position="63"/>
        <end position="99"/>
    </location>
</feature>
<keyword evidence="2" id="KW-0496">Mitochondrion</keyword>
<keyword evidence="2" id="KW-0540">Nuclease</keyword>
<keyword evidence="2" id="KW-0255">Endonuclease</keyword>
<dbReference type="GO" id="GO:0004519">
    <property type="term" value="F:endonuclease activity"/>
    <property type="evidence" value="ECO:0007669"/>
    <property type="project" value="UniProtKB-KW"/>
</dbReference>
<dbReference type="EMBL" id="MN881998">
    <property type="protein sequence ID" value="QOE17434.1"/>
    <property type="molecule type" value="Genomic_DNA"/>
</dbReference>
<name>A0A7L8EZA8_MONLA</name>
<evidence type="ECO:0000259" key="1">
    <source>
        <dbReference type="Pfam" id="PF07453"/>
    </source>
</evidence>
<protein>
    <submittedName>
        <fullName evidence="2">GIY-YIG endonuclease</fullName>
    </submittedName>
</protein>
<dbReference type="RefSeq" id="YP_009945070.1">
    <property type="nucleotide sequence ID" value="NC_051483.1"/>
</dbReference>
<dbReference type="InterPro" id="IPR003647">
    <property type="entry name" value="Intron_nuc_1_rpt"/>
</dbReference>
<organism evidence="2">
    <name type="scientific">Monilinia laxa</name>
    <name type="common">Brown rot fungus</name>
    <name type="synonym">Sclerotinia laxa</name>
    <dbReference type="NCBI Taxonomy" id="61186"/>
    <lineage>
        <taxon>Eukaryota</taxon>
        <taxon>Fungi</taxon>
        <taxon>Dikarya</taxon>
        <taxon>Ascomycota</taxon>
        <taxon>Pezizomycotina</taxon>
        <taxon>Leotiomycetes</taxon>
        <taxon>Helotiales</taxon>
        <taxon>Sclerotiniaceae</taxon>
        <taxon>Monilinia</taxon>
    </lineage>
</organism>
<dbReference type="SMART" id="SM00497">
    <property type="entry name" value="IENR1"/>
    <property type="match status" value="2"/>
</dbReference>
<evidence type="ECO:0000313" key="2">
    <source>
        <dbReference type="EMBL" id="QOE17434.1"/>
    </source>
</evidence>
<dbReference type="InterPro" id="IPR010896">
    <property type="entry name" value="NUMOD1"/>
</dbReference>
<proteinExistence type="predicted"/>
<dbReference type="AlphaFoldDB" id="A0A7L8EZA8"/>